<accession>A0A9Q0HDS3</accession>
<comment type="caution">
    <text evidence="1">The sequence shown here is derived from an EMBL/GenBank/DDBJ whole genome shotgun (WGS) entry which is preliminary data.</text>
</comment>
<evidence type="ECO:0000313" key="1">
    <source>
        <dbReference type="EMBL" id="KAJ4961764.1"/>
    </source>
</evidence>
<sequence length="104" mass="11118">MHSAECRVQSIVVSEHYSIPSSPGRALHSSISPFHRFSVSGSNASGVASNAAPSAHSRLISLSSLFPAERHSHLSSLPNAIGMPCSKKQELEILPIGLMELTIW</sequence>
<dbReference type="AlphaFoldDB" id="A0A9Q0HDS3"/>
<gene>
    <name evidence="1" type="ORF">NE237_021674</name>
</gene>
<dbReference type="Proteomes" id="UP001141806">
    <property type="component" value="Unassembled WGS sequence"/>
</dbReference>
<evidence type="ECO:0000313" key="2">
    <source>
        <dbReference type="Proteomes" id="UP001141806"/>
    </source>
</evidence>
<proteinExistence type="predicted"/>
<reference evidence="1" key="1">
    <citation type="journal article" date="2023" name="Plant J.">
        <title>The genome of the king protea, Protea cynaroides.</title>
        <authorList>
            <person name="Chang J."/>
            <person name="Duong T.A."/>
            <person name="Schoeman C."/>
            <person name="Ma X."/>
            <person name="Roodt D."/>
            <person name="Barker N."/>
            <person name="Li Z."/>
            <person name="Van de Peer Y."/>
            <person name="Mizrachi E."/>
        </authorList>
    </citation>
    <scope>NUCLEOTIDE SEQUENCE</scope>
    <source>
        <tissue evidence="1">Young leaves</tissue>
    </source>
</reference>
<keyword evidence="2" id="KW-1185">Reference proteome</keyword>
<protein>
    <submittedName>
        <fullName evidence="1">Uncharacterized protein</fullName>
    </submittedName>
</protein>
<dbReference type="EMBL" id="JAMYWD010000009">
    <property type="protein sequence ID" value="KAJ4961764.1"/>
    <property type="molecule type" value="Genomic_DNA"/>
</dbReference>
<organism evidence="1 2">
    <name type="scientific">Protea cynaroides</name>
    <dbReference type="NCBI Taxonomy" id="273540"/>
    <lineage>
        <taxon>Eukaryota</taxon>
        <taxon>Viridiplantae</taxon>
        <taxon>Streptophyta</taxon>
        <taxon>Embryophyta</taxon>
        <taxon>Tracheophyta</taxon>
        <taxon>Spermatophyta</taxon>
        <taxon>Magnoliopsida</taxon>
        <taxon>Proteales</taxon>
        <taxon>Proteaceae</taxon>
        <taxon>Protea</taxon>
    </lineage>
</organism>
<name>A0A9Q0HDS3_9MAGN</name>